<feature type="compositionally biased region" description="Basic and acidic residues" evidence="1">
    <location>
        <begin position="649"/>
        <end position="665"/>
    </location>
</feature>
<feature type="region of interest" description="Disordered" evidence="1">
    <location>
        <begin position="1"/>
        <end position="122"/>
    </location>
</feature>
<feature type="compositionally biased region" description="Acidic residues" evidence="1">
    <location>
        <begin position="58"/>
        <end position="71"/>
    </location>
</feature>
<evidence type="ECO:0000313" key="3">
    <source>
        <dbReference type="Proteomes" id="UP000476176"/>
    </source>
</evidence>
<name>A0A6G0MLK7_9STRA</name>
<feature type="region of interest" description="Disordered" evidence="1">
    <location>
        <begin position="624"/>
        <end position="665"/>
    </location>
</feature>
<evidence type="ECO:0000256" key="1">
    <source>
        <dbReference type="SAM" id="MobiDB-lite"/>
    </source>
</evidence>
<evidence type="ECO:0000313" key="2">
    <source>
        <dbReference type="EMBL" id="KAE9172785.1"/>
    </source>
</evidence>
<dbReference type="Proteomes" id="UP000476176">
    <property type="component" value="Unassembled WGS sequence"/>
</dbReference>
<accession>A0A6G0MLK7</accession>
<comment type="caution">
    <text evidence="2">The sequence shown here is derived from an EMBL/GenBank/DDBJ whole genome shotgun (WGS) entry which is preliminary data.</text>
</comment>
<reference evidence="2 3" key="1">
    <citation type="submission" date="2018-09" db="EMBL/GenBank/DDBJ databases">
        <title>Genomic investigation of the strawberry pathogen Phytophthora fragariae indicates pathogenicity is determined by transcriptional variation in three key races.</title>
        <authorList>
            <person name="Adams T.M."/>
            <person name="Armitage A.D."/>
            <person name="Sobczyk M.K."/>
            <person name="Bates H.J."/>
            <person name="Dunwell J.M."/>
            <person name="Nellist C.F."/>
            <person name="Harrison R.J."/>
        </authorList>
    </citation>
    <scope>NUCLEOTIDE SEQUENCE [LARGE SCALE GENOMIC DNA]</scope>
    <source>
        <strain evidence="2 3">BC-23</strain>
    </source>
</reference>
<sequence length="959" mass="108137">MSTEVEPSQGRPPGGAVEPHDPGNPNRPGLRGRLEEEGSRVEALTQDSIVAETQQSQETEEKEFLQEETDDNTSNVTAAADRGNGQRQSREQEAETPRGEEQQANHPDRLPGGRQEHQQDVRPREMYEAVVAAIRAAPHEAPREEWLATVAKLFAVTHDSVTIDEGNVPPGKQRYPKLRGDEKAFLYNLFRELRVVSDGSYDEWESCVTTITQDLYNTRGSLQTILQSRISKVKWSRIKPLNQWVAKVKTGSPTTEQRTGTERGESQYQTYMFNPALFSKEDIVTLSAICTQPLDDRQGRRLREGTKDEWRVISGIAEGSIVCRRMPDLLRSVLDAKERLRLYTTIQKQVEGELVIQLRSWAEIKENRQQTRTIKDDILLAATAVGARVNLADLQLMLNLAKTISYDYVRRRIHIFFFDRATAKKFQDTLVAFKGVVYKPVNMHRQDTGSVWERQLGRDGVRLAAQREYEITIYNVTRFTDIGRLSAYLQIHLAGDFELEDMDDCTPNSLTSTVWKLKIKSAECPEYLRGIVRIVWFGRTLVLKHPYAKQRLQCLKCGNLGHTMARCRYTDELLRGAGSRVAEDQEIVGLEDLAQPFSSLAEVKLSAAKRLQLQAEAESRAHEAVLPAESGHQRAQEVRTPAQGMTTAEGHEPRTVKSDHHEVAPEPKQKWIAMPLPRGRTLYAHPATLKQNGIRISSRYAELVEEDEEDNAGESKLEEKQPAQPVIDVSSGDEQPEVPGPKISAAAKAKLHLVRAKPPKLQETPQLVALKQRERNSIAETVASLSSQKGKMLTVQTTPAQDLITFPDIEQALGLRQVATPSTGNCMAMALAQATADHNLAAFDENLEKITAAIKRGIHWTGQLNYSEQFDHFTRTTTLVNVNRGWEGMTPQESNKQFKWYLAEYASTPSSRKETVERHNWGCSELMSIAANFLQTKIFVLAYNTDAKHQWSRYSYIAV</sequence>
<feature type="region of interest" description="Disordered" evidence="1">
    <location>
        <begin position="705"/>
        <end position="740"/>
    </location>
</feature>
<proteinExistence type="predicted"/>
<feature type="compositionally biased region" description="Basic and acidic residues" evidence="1">
    <location>
        <begin position="88"/>
        <end position="122"/>
    </location>
</feature>
<dbReference type="EMBL" id="QXGC01003839">
    <property type="protein sequence ID" value="KAE9172785.1"/>
    <property type="molecule type" value="Genomic_DNA"/>
</dbReference>
<protein>
    <submittedName>
        <fullName evidence="2">Uncharacterized protein</fullName>
    </submittedName>
</protein>
<organism evidence="2 3">
    <name type="scientific">Phytophthora fragariae</name>
    <dbReference type="NCBI Taxonomy" id="53985"/>
    <lineage>
        <taxon>Eukaryota</taxon>
        <taxon>Sar</taxon>
        <taxon>Stramenopiles</taxon>
        <taxon>Oomycota</taxon>
        <taxon>Peronosporomycetes</taxon>
        <taxon>Peronosporales</taxon>
        <taxon>Peronosporaceae</taxon>
        <taxon>Phytophthora</taxon>
    </lineage>
</organism>
<dbReference type="AlphaFoldDB" id="A0A6G0MLK7"/>
<gene>
    <name evidence="2" type="ORF">PF004_g27170</name>
</gene>